<protein>
    <submittedName>
        <fullName evidence="1">Uncharacterized protein</fullName>
    </submittedName>
</protein>
<comment type="caution">
    <text evidence="1">The sequence shown here is derived from an EMBL/GenBank/DDBJ whole genome shotgun (WGS) entry which is preliminary data.</text>
</comment>
<evidence type="ECO:0000313" key="2">
    <source>
        <dbReference type="Proteomes" id="UP001162992"/>
    </source>
</evidence>
<proteinExistence type="predicted"/>
<gene>
    <name evidence="1" type="ORF">O6H91_13G006300</name>
</gene>
<dbReference type="EMBL" id="CM055104">
    <property type="protein sequence ID" value="KAJ7532491.1"/>
    <property type="molecule type" value="Genomic_DNA"/>
</dbReference>
<dbReference type="Proteomes" id="UP001162992">
    <property type="component" value="Chromosome 13"/>
</dbReference>
<keyword evidence="2" id="KW-1185">Reference proteome</keyword>
<organism evidence="1 2">
    <name type="scientific">Diphasiastrum complanatum</name>
    <name type="common">Issler's clubmoss</name>
    <name type="synonym">Lycopodium complanatum</name>
    <dbReference type="NCBI Taxonomy" id="34168"/>
    <lineage>
        <taxon>Eukaryota</taxon>
        <taxon>Viridiplantae</taxon>
        <taxon>Streptophyta</taxon>
        <taxon>Embryophyta</taxon>
        <taxon>Tracheophyta</taxon>
        <taxon>Lycopodiopsida</taxon>
        <taxon>Lycopodiales</taxon>
        <taxon>Lycopodiaceae</taxon>
        <taxon>Lycopodioideae</taxon>
        <taxon>Diphasiastrum</taxon>
    </lineage>
</organism>
<reference evidence="2" key="1">
    <citation type="journal article" date="2024" name="Proc. Natl. Acad. Sci. U.S.A.">
        <title>Extraordinary preservation of gene collinearity over three hundred million years revealed in homosporous lycophytes.</title>
        <authorList>
            <person name="Li C."/>
            <person name="Wickell D."/>
            <person name="Kuo L.Y."/>
            <person name="Chen X."/>
            <person name="Nie B."/>
            <person name="Liao X."/>
            <person name="Peng D."/>
            <person name="Ji J."/>
            <person name="Jenkins J."/>
            <person name="Williams M."/>
            <person name="Shu S."/>
            <person name="Plott C."/>
            <person name="Barry K."/>
            <person name="Rajasekar S."/>
            <person name="Grimwood J."/>
            <person name="Han X."/>
            <person name="Sun S."/>
            <person name="Hou Z."/>
            <person name="He W."/>
            <person name="Dai G."/>
            <person name="Sun C."/>
            <person name="Schmutz J."/>
            <person name="Leebens-Mack J.H."/>
            <person name="Li F.W."/>
            <person name="Wang L."/>
        </authorList>
    </citation>
    <scope>NUCLEOTIDE SEQUENCE [LARGE SCALE GENOMIC DNA]</scope>
    <source>
        <strain evidence="2">cv. PW_Plant_1</strain>
    </source>
</reference>
<sequence>MGRRKIMLLWGGIAVAIALRSILMGINAPLLLGRSVEVATPITSLKRLAEGYWRKQLGMSPYTGGTYHGSPLLLVCLGHYLEKSLIIFLIADLSGALLLHLIGEILVTVNLKPSDLGDPNKSSLHTHDPEQLSTGNLAALLYLLNPFTIVSCVGGSTSPIENVIILLALYAAIAGNAPLAAFGWALATHLSLYPAILFIPVAVALVGGPDRPSRSLFQNLATSINKNGKSIDGLHGRHQILEGLKWQCLFDLIAWSGIWWLSILGFCSLVLHKQPNGLYEMFKETYGFILTVEDLTPNMGLFWYFFMEVFDFFRPFFLMVFHANILCMLLPLTIRLHHRPLFLSFIFIVVWTVLKSYPSVGDMALYFGLMTLFMEELLGFRYAFLLLNGYICTAILGPVMYNLWIWRGTGNANFYFATALVHAFIQIILIVEGVSTMLKYDRSLKKLVDSLRDCDAHKVPHNEQSEPPPPVEVLTSPIATARA</sequence>
<evidence type="ECO:0000313" key="1">
    <source>
        <dbReference type="EMBL" id="KAJ7532491.1"/>
    </source>
</evidence>
<name>A0ACC2BRW5_DIPCM</name>
<accession>A0ACC2BRW5</accession>